<gene>
    <name evidence="1" type="ORF">A33I_07745</name>
</gene>
<protein>
    <submittedName>
        <fullName evidence="1">Uncharacterized protein</fullName>
    </submittedName>
</protein>
<keyword evidence="2" id="KW-1185">Reference proteome</keyword>
<dbReference type="AlphaFoldDB" id="U6SUH1"/>
<proteinExistence type="predicted"/>
<evidence type="ECO:0000313" key="1">
    <source>
        <dbReference type="EMBL" id="ERN54311.1"/>
    </source>
</evidence>
<dbReference type="PATRIC" id="fig|1188261.3.peg.945"/>
<dbReference type="EMBL" id="ATAE01000008">
    <property type="protein sequence ID" value="ERN54311.1"/>
    <property type="molecule type" value="Genomic_DNA"/>
</dbReference>
<accession>U6SUH1</accession>
<dbReference type="Proteomes" id="UP000017170">
    <property type="component" value="Unassembled WGS sequence"/>
</dbReference>
<evidence type="ECO:0000313" key="2">
    <source>
        <dbReference type="Proteomes" id="UP000017170"/>
    </source>
</evidence>
<comment type="caution">
    <text evidence="1">The sequence shown here is derived from an EMBL/GenBank/DDBJ whole genome shotgun (WGS) entry which is preliminary data.</text>
</comment>
<sequence length="41" mass="4868">MVEKSALNRKLMIKELHEAEMISEQIYDSLMKELESDKNEL</sequence>
<name>U6SUH1_9BACI</name>
<dbReference type="RefSeq" id="WP_022627274.1">
    <property type="nucleotide sequence ID" value="NZ_ATAE01000008.1"/>
</dbReference>
<organism evidence="1 2">
    <name type="scientific">Alkalihalophilus marmarensis DSM 21297</name>
    <dbReference type="NCBI Taxonomy" id="1188261"/>
    <lineage>
        <taxon>Bacteria</taxon>
        <taxon>Bacillati</taxon>
        <taxon>Bacillota</taxon>
        <taxon>Bacilli</taxon>
        <taxon>Bacillales</taxon>
        <taxon>Bacillaceae</taxon>
        <taxon>Alkalihalophilus</taxon>
    </lineage>
</organism>
<reference evidence="1 2" key="1">
    <citation type="journal article" date="2013" name="Genome Announc.">
        <title>Genome Sequence of the Extreme Obligate Alkaliphile Bacillus marmarensis Strain DSM 21297.</title>
        <authorList>
            <person name="Wernick D.G."/>
            <person name="Choi K.Y."/>
            <person name="Tat C.A."/>
            <person name="Lafontaine Rivera J.G."/>
            <person name="Liao J.C."/>
        </authorList>
    </citation>
    <scope>NUCLEOTIDE SEQUENCE [LARGE SCALE GENOMIC DNA]</scope>
    <source>
        <strain evidence="1 2">DSM 21297</strain>
    </source>
</reference>